<accession>A0A414NF36</accession>
<keyword evidence="2" id="KW-1185">Reference proteome</keyword>
<sequence length="103" mass="11739">MQILIALSLCMVRVELYADERMGVILSTPDLIGARTAQIRREVRQRGNIPADSLGVAVALLEFNSLSLVWITNKRVDKFHIIRFAHIDPRSDDLITRRQLRGN</sequence>
<organism evidence="1 2">
    <name type="scientific">Collinsella intestinalis</name>
    <dbReference type="NCBI Taxonomy" id="147207"/>
    <lineage>
        <taxon>Bacteria</taxon>
        <taxon>Bacillati</taxon>
        <taxon>Actinomycetota</taxon>
        <taxon>Coriobacteriia</taxon>
        <taxon>Coriobacteriales</taxon>
        <taxon>Coriobacteriaceae</taxon>
        <taxon>Collinsella</taxon>
    </lineage>
</organism>
<gene>
    <name evidence="1" type="ORF">DW682_00465</name>
</gene>
<evidence type="ECO:0000313" key="2">
    <source>
        <dbReference type="Proteomes" id="UP000283983"/>
    </source>
</evidence>
<dbReference type="AlphaFoldDB" id="A0A414NF36"/>
<dbReference type="Proteomes" id="UP000283983">
    <property type="component" value="Unassembled WGS sequence"/>
</dbReference>
<name>A0A414NF36_9ACTN</name>
<evidence type="ECO:0000313" key="1">
    <source>
        <dbReference type="EMBL" id="RHF38232.1"/>
    </source>
</evidence>
<proteinExistence type="predicted"/>
<dbReference type="InParanoid" id="A0A414NF36"/>
<dbReference type="EMBL" id="QSLJ01000001">
    <property type="protein sequence ID" value="RHF38232.1"/>
    <property type="molecule type" value="Genomic_DNA"/>
</dbReference>
<reference evidence="1 2" key="1">
    <citation type="submission" date="2018-08" db="EMBL/GenBank/DDBJ databases">
        <title>A genome reference for cultivated species of the human gut microbiota.</title>
        <authorList>
            <person name="Zou Y."/>
            <person name="Xue W."/>
            <person name="Luo G."/>
        </authorList>
    </citation>
    <scope>NUCLEOTIDE SEQUENCE [LARGE SCALE GENOMIC DNA]</scope>
    <source>
        <strain evidence="1 2">AM25-33</strain>
    </source>
</reference>
<comment type="caution">
    <text evidence="1">The sequence shown here is derived from an EMBL/GenBank/DDBJ whole genome shotgun (WGS) entry which is preliminary data.</text>
</comment>
<protein>
    <submittedName>
        <fullName evidence="1">Uncharacterized protein</fullName>
    </submittedName>
</protein>